<sequence length="84" mass="8715">MGPADESKSAGPVCMTGMTGMTPSGGRHASADIVTWERSQRNAPARRSSTDQLAVQVSAGTLFVPVQDPRNPNDVVPPAATLPL</sequence>
<dbReference type="EMBL" id="BOMP01000120">
    <property type="protein sequence ID" value="GIE44213.1"/>
    <property type="molecule type" value="Genomic_DNA"/>
</dbReference>
<accession>A0ABQ4ATA5</accession>
<evidence type="ECO:0000313" key="3">
    <source>
        <dbReference type="Proteomes" id="UP000631312"/>
    </source>
</evidence>
<protein>
    <submittedName>
        <fullName evidence="2">Uncharacterized protein</fullName>
    </submittedName>
</protein>
<reference evidence="2 3" key="1">
    <citation type="submission" date="2021-01" db="EMBL/GenBank/DDBJ databases">
        <title>Whole genome shotgun sequence of Actinoplanes lobatus NBRC 12513.</title>
        <authorList>
            <person name="Komaki H."/>
            <person name="Tamura T."/>
        </authorList>
    </citation>
    <scope>NUCLEOTIDE SEQUENCE [LARGE SCALE GENOMIC DNA]</scope>
    <source>
        <strain evidence="2 3">NBRC 12513</strain>
    </source>
</reference>
<comment type="caution">
    <text evidence="2">The sequence shown here is derived from an EMBL/GenBank/DDBJ whole genome shotgun (WGS) entry which is preliminary data.</text>
</comment>
<name>A0ABQ4ATA5_9ACTN</name>
<feature type="region of interest" description="Disordered" evidence="1">
    <location>
        <begin position="1"/>
        <end position="28"/>
    </location>
</feature>
<dbReference type="Proteomes" id="UP000631312">
    <property type="component" value="Unassembled WGS sequence"/>
</dbReference>
<feature type="region of interest" description="Disordered" evidence="1">
    <location>
        <begin position="64"/>
        <end position="84"/>
    </location>
</feature>
<keyword evidence="3" id="KW-1185">Reference proteome</keyword>
<evidence type="ECO:0000256" key="1">
    <source>
        <dbReference type="SAM" id="MobiDB-lite"/>
    </source>
</evidence>
<evidence type="ECO:0000313" key="2">
    <source>
        <dbReference type="EMBL" id="GIE44213.1"/>
    </source>
</evidence>
<gene>
    <name evidence="2" type="ORF">Alo02nite_71110</name>
</gene>
<organism evidence="2 3">
    <name type="scientific">Actinoplanes lobatus</name>
    <dbReference type="NCBI Taxonomy" id="113568"/>
    <lineage>
        <taxon>Bacteria</taxon>
        <taxon>Bacillati</taxon>
        <taxon>Actinomycetota</taxon>
        <taxon>Actinomycetes</taxon>
        <taxon>Micromonosporales</taxon>
        <taxon>Micromonosporaceae</taxon>
        <taxon>Actinoplanes</taxon>
    </lineage>
</organism>
<proteinExistence type="predicted"/>
<feature type="compositionally biased region" description="Low complexity" evidence="1">
    <location>
        <begin position="15"/>
        <end position="26"/>
    </location>
</feature>